<comment type="caution">
    <text evidence="1">The sequence shown here is derived from an EMBL/GenBank/DDBJ whole genome shotgun (WGS) entry which is preliminary data.</text>
</comment>
<accession>A0AAE1S8Q9</accession>
<name>A0AAE1S8Q9_9SOLA</name>
<dbReference type="Proteomes" id="UP001291623">
    <property type="component" value="Unassembled WGS sequence"/>
</dbReference>
<sequence length="156" mass="18406">MTKECHQKSLCEVICDVQQRLIDAKEESTKVTEHIEDIQARLAIIGKELRNMSAKRKKTIALTDEQKDQLSKSQENIIIFEGEIQAIEENRPLSEDEILQHKEGWPLCSWYQPLARSMERTRISILYDYEKRMNREEGFKVSFSCCQHRNESRMDT</sequence>
<organism evidence="1 2">
    <name type="scientific">Anisodus tanguticus</name>
    <dbReference type="NCBI Taxonomy" id="243964"/>
    <lineage>
        <taxon>Eukaryota</taxon>
        <taxon>Viridiplantae</taxon>
        <taxon>Streptophyta</taxon>
        <taxon>Embryophyta</taxon>
        <taxon>Tracheophyta</taxon>
        <taxon>Spermatophyta</taxon>
        <taxon>Magnoliopsida</taxon>
        <taxon>eudicotyledons</taxon>
        <taxon>Gunneridae</taxon>
        <taxon>Pentapetalae</taxon>
        <taxon>asterids</taxon>
        <taxon>lamiids</taxon>
        <taxon>Solanales</taxon>
        <taxon>Solanaceae</taxon>
        <taxon>Solanoideae</taxon>
        <taxon>Hyoscyameae</taxon>
        <taxon>Anisodus</taxon>
    </lineage>
</organism>
<keyword evidence="2" id="KW-1185">Reference proteome</keyword>
<protein>
    <submittedName>
        <fullName evidence="1">Uncharacterized protein</fullName>
    </submittedName>
</protein>
<evidence type="ECO:0000313" key="2">
    <source>
        <dbReference type="Proteomes" id="UP001291623"/>
    </source>
</evidence>
<reference evidence="1" key="1">
    <citation type="submission" date="2023-12" db="EMBL/GenBank/DDBJ databases">
        <title>Genome assembly of Anisodus tanguticus.</title>
        <authorList>
            <person name="Wang Y.-J."/>
        </authorList>
    </citation>
    <scope>NUCLEOTIDE SEQUENCE</scope>
    <source>
        <strain evidence="1">KB-2021</strain>
        <tissue evidence="1">Leaf</tissue>
    </source>
</reference>
<evidence type="ECO:0000313" key="1">
    <source>
        <dbReference type="EMBL" id="KAK4365187.1"/>
    </source>
</evidence>
<dbReference type="EMBL" id="JAVYJV010000008">
    <property type="protein sequence ID" value="KAK4365187.1"/>
    <property type="molecule type" value="Genomic_DNA"/>
</dbReference>
<proteinExistence type="predicted"/>
<gene>
    <name evidence="1" type="ORF">RND71_016545</name>
</gene>
<dbReference type="AlphaFoldDB" id="A0AAE1S8Q9"/>